<dbReference type="GO" id="GO:0015267">
    <property type="term" value="F:channel activity"/>
    <property type="evidence" value="ECO:0007669"/>
    <property type="project" value="TreeGrafter"/>
</dbReference>
<name>A0A182E7V0_ONCOC</name>
<dbReference type="GO" id="GO:0016020">
    <property type="term" value="C:membrane"/>
    <property type="evidence" value="ECO:0007669"/>
    <property type="project" value="UniProtKB-SubCell"/>
</dbReference>
<proteinExistence type="inferred from homology"/>
<feature type="transmembrane region" description="Helical" evidence="5">
    <location>
        <begin position="190"/>
        <end position="209"/>
    </location>
</feature>
<dbReference type="OrthoDB" id="1580043at2759"/>
<feature type="transmembrane region" description="Helical" evidence="5">
    <location>
        <begin position="156"/>
        <end position="178"/>
    </location>
</feature>
<evidence type="ECO:0000313" key="8">
    <source>
        <dbReference type="WBParaSite" id="nOo.2.0.1.t04099-RA"/>
    </source>
</evidence>
<dbReference type="PANTHER" id="PTHR21191">
    <property type="entry name" value="AQUAPORIN"/>
    <property type="match status" value="1"/>
</dbReference>
<comment type="similarity">
    <text evidence="5">Belongs to the MIP/aquaporin (TC 1.A.8) family.</text>
</comment>
<dbReference type="STRING" id="42157.A0A182E7V0"/>
<feature type="transmembrane region" description="Helical" evidence="5">
    <location>
        <begin position="41"/>
        <end position="60"/>
    </location>
</feature>
<feature type="transmembrane region" description="Helical" evidence="5">
    <location>
        <begin position="66"/>
        <end position="83"/>
    </location>
</feature>
<evidence type="ECO:0000256" key="3">
    <source>
        <dbReference type="ARBA" id="ARBA00022989"/>
    </source>
</evidence>
<feature type="transmembrane region" description="Helical" evidence="5">
    <location>
        <begin position="113"/>
        <end position="136"/>
    </location>
</feature>
<keyword evidence="2 5" id="KW-0812">Transmembrane</keyword>
<dbReference type="Proteomes" id="UP000271087">
    <property type="component" value="Unassembled WGS sequence"/>
</dbReference>
<dbReference type="PIRSF" id="PIRSF017529">
    <property type="entry name" value="Aquaporin_11/12"/>
    <property type="match status" value="1"/>
</dbReference>
<dbReference type="WBParaSite" id="nOo.2.0.1.t04099-RA">
    <property type="protein sequence ID" value="nOo.2.0.1.t04099-RA"/>
    <property type="gene ID" value="nOo.2.0.1.g04099"/>
</dbReference>
<evidence type="ECO:0000256" key="4">
    <source>
        <dbReference type="ARBA" id="ARBA00023136"/>
    </source>
</evidence>
<dbReference type="GO" id="GO:0005737">
    <property type="term" value="C:cytoplasm"/>
    <property type="evidence" value="ECO:0007669"/>
    <property type="project" value="TreeGrafter"/>
</dbReference>
<dbReference type="InterPro" id="IPR016697">
    <property type="entry name" value="Aquaporin_11/12"/>
</dbReference>
<protein>
    <recommendedName>
        <fullName evidence="5">Aquaporin</fullName>
    </recommendedName>
</protein>
<feature type="transmembrane region" description="Helical" evidence="5">
    <location>
        <begin position="12"/>
        <end position="29"/>
    </location>
</feature>
<dbReference type="InterPro" id="IPR023271">
    <property type="entry name" value="Aquaporin-like"/>
</dbReference>
<keyword evidence="4 5" id="KW-0472">Membrane</keyword>
<dbReference type="SUPFAM" id="SSF81338">
    <property type="entry name" value="Aquaporin-like"/>
    <property type="match status" value="1"/>
</dbReference>
<dbReference type="PANTHER" id="PTHR21191:SF16">
    <property type="entry name" value="AQUAPORIN"/>
    <property type="match status" value="1"/>
</dbReference>
<reference evidence="8" key="1">
    <citation type="submission" date="2016-06" db="UniProtKB">
        <authorList>
            <consortium name="WormBaseParasite"/>
        </authorList>
    </citation>
    <scope>IDENTIFICATION</scope>
</reference>
<dbReference type="AlphaFoldDB" id="A0A182E7V0"/>
<feature type="transmembrane region" description="Helical" evidence="5">
    <location>
        <begin position="229"/>
        <end position="250"/>
    </location>
</feature>
<gene>
    <name evidence="6" type="ORF">NOO_LOCUS4099</name>
</gene>
<keyword evidence="3 5" id="KW-1133">Transmembrane helix</keyword>
<dbReference type="InterPro" id="IPR051883">
    <property type="entry name" value="AQP11/12_channel"/>
</dbReference>
<dbReference type="EMBL" id="UYRW01000870">
    <property type="protein sequence ID" value="VDK71698.1"/>
    <property type="molecule type" value="Genomic_DNA"/>
</dbReference>
<evidence type="ECO:0000313" key="6">
    <source>
        <dbReference type="EMBL" id="VDK71698.1"/>
    </source>
</evidence>
<evidence type="ECO:0000256" key="5">
    <source>
        <dbReference type="PIRNR" id="PIRNR017529"/>
    </source>
</evidence>
<keyword evidence="7" id="KW-1185">Reference proteome</keyword>
<evidence type="ECO:0000256" key="1">
    <source>
        <dbReference type="ARBA" id="ARBA00004141"/>
    </source>
</evidence>
<organism evidence="8">
    <name type="scientific">Onchocerca ochengi</name>
    <name type="common">Filarial nematode worm</name>
    <dbReference type="NCBI Taxonomy" id="42157"/>
    <lineage>
        <taxon>Eukaryota</taxon>
        <taxon>Metazoa</taxon>
        <taxon>Ecdysozoa</taxon>
        <taxon>Nematoda</taxon>
        <taxon>Chromadorea</taxon>
        <taxon>Rhabditida</taxon>
        <taxon>Spirurina</taxon>
        <taxon>Spiruromorpha</taxon>
        <taxon>Filarioidea</taxon>
        <taxon>Onchocercidae</taxon>
        <taxon>Onchocerca</taxon>
    </lineage>
</organism>
<sequence>MPSTEFDSYPLVVALGFYMTVFVIAELLRKLVEKYETAGTLSFYLLMEVIATAQMCTCVYENALIIRHYGLLGFFFAVTLLIFSGRIMNREAYVSPLIPIELYYKGTLSGEKLLTIVAGEMIGGYSAYAFARHLWYWSLNLSADHAFFLENPACKLTYKVPFIFVPSFEVIGCFLMRYILCRIPPNLKTYMVPTVISSFLTFALLFIGVPGLNPTIVSSRLQGCEGLSIVWFILTYWICPIIGWMLSVFMDDRRIAVTEKKTE</sequence>
<evidence type="ECO:0000256" key="2">
    <source>
        <dbReference type="ARBA" id="ARBA00022692"/>
    </source>
</evidence>
<dbReference type="Gene3D" id="1.20.1080.10">
    <property type="entry name" value="Glycerol uptake facilitator protein"/>
    <property type="match status" value="1"/>
</dbReference>
<comment type="subcellular location">
    <subcellularLocation>
        <location evidence="1">Membrane</location>
        <topology evidence="1">Multi-pass membrane protein</topology>
    </subcellularLocation>
</comment>
<evidence type="ECO:0000313" key="7">
    <source>
        <dbReference type="Proteomes" id="UP000271087"/>
    </source>
</evidence>
<reference evidence="6 7" key="2">
    <citation type="submission" date="2018-08" db="EMBL/GenBank/DDBJ databases">
        <authorList>
            <person name="Laetsch R D."/>
            <person name="Stevens L."/>
            <person name="Kumar S."/>
            <person name="Blaxter L. M."/>
        </authorList>
    </citation>
    <scope>NUCLEOTIDE SEQUENCE [LARGE SCALE GENOMIC DNA]</scope>
</reference>
<accession>A0A182E7V0</accession>